<feature type="compositionally biased region" description="Low complexity" evidence="1">
    <location>
        <begin position="825"/>
        <end position="838"/>
    </location>
</feature>
<feature type="compositionally biased region" description="Polar residues" evidence="1">
    <location>
        <begin position="128"/>
        <end position="147"/>
    </location>
</feature>
<evidence type="ECO:0000256" key="1">
    <source>
        <dbReference type="SAM" id="MobiDB-lite"/>
    </source>
</evidence>
<dbReference type="PANTHER" id="PTHR39601">
    <property type="entry name" value="CHORIOGENIN HMINOR"/>
    <property type="match status" value="1"/>
</dbReference>
<feature type="compositionally biased region" description="Low complexity" evidence="1">
    <location>
        <begin position="58"/>
        <end position="68"/>
    </location>
</feature>
<feature type="region of interest" description="Disordered" evidence="1">
    <location>
        <begin position="893"/>
        <end position="913"/>
    </location>
</feature>
<comment type="caution">
    <text evidence="3">The sequence shown here is derived from an EMBL/GenBank/DDBJ whole genome shotgun (WGS) entry which is preliminary data.</text>
</comment>
<evidence type="ECO:0000259" key="2">
    <source>
        <dbReference type="Pfam" id="PF26013"/>
    </source>
</evidence>
<keyword evidence="4" id="KW-1185">Reference proteome</keyword>
<sequence length="1012" mass="112460">MSHSYSQSPALSNPSHLFLNSHQHPQTQDPFHTIGLACTTSPVSSTYPSAFPPEVPKSLSSDHPSLTSPSPPLPSKSAPPSIPAEPATRPPVPPEPFTPVAKLSSRSRRSTMETPPRQVSPMRRKTESSVASSSPERPPSHTSTFPTMDSPALNVVPATNEDDRLSRDVSPSTHNVLMKRPPTLKEPSSGGLLDPEAHKPPRQSRRLSFFGGMRSRANSNTKVPTPERNDMTAWAMTKDAPQEYNLAYLLNGEKVPELWNESGNVSVYLFPQNESRGPSFKVSGTILTSSEVFREYLVDPQAPNGGRARGRSFGGRNSLAVNDAFSAPIHMPDNQTPLALYIPEASGESSEASTTERLVAIRNMFAMLTGQSLIGTKLHPTPIAALLQVSKMLSEFGYRSLSGESFGEEVDVAFGFYMNSMDLSDMRTSRTRTIEALILAENMRSRELYDDAFAHYAGKYVAIQELQSPLCKQLSSMTLDALARASFDLGKRLGTVNEKLEMFNFPSVFAGVANSTSLEEFQTVDYKTWRRSFERMRTLVLNYYKDRFGNWPPKASSKKNQFTESGLNRLVLKTLYEDMCQIYDLIVDRKSITTRVMDKDMTDTNNEGDPSIVALRRLLSEYDNSSLPVVPPIPYDTPRMPIFTSVSEAYASRSEKQKHRFRKNIKDNELELVLEKSYDFETSSLAKKGNILHEFKHMEFKEAKGKPEAEIQAQRLGYWIFMYCVIQTLPWVVIDAADVKFSEGVEYFLCQPATGNAPWVADFGQVRKQWYITPDGQTVELSADAVKFSTEAVYLRSYCWKKAAEWERMGFEELEPPAELHNITPPGSVHSSSAAPSPVLRPRSHLGSPRMHSAHRSSVAMGIEPISLNDLPPDVMARSNRMSMAFNPRLSMHARSRSVGPSPLQRVSSTPGSQYIDPSVPMPSLPPFMQHSNASGPILRGSSPLGGMRESVYDQPGGGYMNNDVNMSQYPSPLSQEQTATFDDILGVKKPNSSAKLPKKKRSFFFSKPTKA</sequence>
<feature type="compositionally biased region" description="Polar residues" evidence="1">
    <location>
        <begin position="1"/>
        <end position="30"/>
    </location>
</feature>
<evidence type="ECO:0000313" key="3">
    <source>
        <dbReference type="EMBL" id="KKA29524.1"/>
    </source>
</evidence>
<dbReference type="Pfam" id="PF26013">
    <property type="entry name" value="DUF8004"/>
    <property type="match status" value="1"/>
</dbReference>
<proteinExistence type="predicted"/>
<dbReference type="Proteomes" id="UP000033483">
    <property type="component" value="Unassembled WGS sequence"/>
</dbReference>
<feature type="compositionally biased region" description="Polar residues" evidence="1">
    <location>
        <begin position="38"/>
        <end position="48"/>
    </location>
</feature>
<reference evidence="3 4" key="1">
    <citation type="submission" date="2015-03" db="EMBL/GenBank/DDBJ databases">
        <authorList>
            <person name="Radwan O."/>
            <person name="Al-Naeli F.A."/>
            <person name="Rendon G.A."/>
            <person name="Fields C."/>
        </authorList>
    </citation>
    <scope>NUCLEOTIDE SEQUENCE [LARGE SCALE GENOMIC DNA]</scope>
    <source>
        <strain evidence="3">CR-DP1</strain>
    </source>
</reference>
<feature type="domain" description="DUF8004" evidence="2">
    <location>
        <begin position="413"/>
        <end position="505"/>
    </location>
</feature>
<gene>
    <name evidence="3" type="ORF">TD95_003549</name>
</gene>
<organism evidence="3 4">
    <name type="scientific">Thielaviopsis punctulata</name>
    <dbReference type="NCBI Taxonomy" id="72032"/>
    <lineage>
        <taxon>Eukaryota</taxon>
        <taxon>Fungi</taxon>
        <taxon>Dikarya</taxon>
        <taxon>Ascomycota</taxon>
        <taxon>Pezizomycotina</taxon>
        <taxon>Sordariomycetes</taxon>
        <taxon>Hypocreomycetidae</taxon>
        <taxon>Microascales</taxon>
        <taxon>Ceratocystidaceae</taxon>
        <taxon>Thielaviopsis</taxon>
    </lineage>
</organism>
<dbReference type="EMBL" id="LAEV01000800">
    <property type="protein sequence ID" value="KKA29524.1"/>
    <property type="molecule type" value="Genomic_DNA"/>
</dbReference>
<dbReference type="OrthoDB" id="5300331at2759"/>
<name>A0A0F4ZFZ2_9PEZI</name>
<dbReference type="PANTHER" id="PTHR39601:SF1">
    <property type="entry name" value="CHORIOGENIN HMINOR"/>
    <property type="match status" value="1"/>
</dbReference>
<evidence type="ECO:0000313" key="4">
    <source>
        <dbReference type="Proteomes" id="UP000033483"/>
    </source>
</evidence>
<feature type="region of interest" description="Disordered" evidence="1">
    <location>
        <begin position="1"/>
        <end position="227"/>
    </location>
</feature>
<feature type="region of interest" description="Disordered" evidence="1">
    <location>
        <begin position="822"/>
        <end position="856"/>
    </location>
</feature>
<dbReference type="AlphaFoldDB" id="A0A0F4ZFZ2"/>
<accession>A0A0F4ZFZ2</accession>
<feature type="compositionally biased region" description="Pro residues" evidence="1">
    <location>
        <begin position="80"/>
        <end position="97"/>
    </location>
</feature>
<dbReference type="InterPro" id="IPR058317">
    <property type="entry name" value="DUF8004"/>
</dbReference>
<protein>
    <recommendedName>
        <fullName evidence="2">DUF8004 domain-containing protein</fullName>
    </recommendedName>
</protein>